<evidence type="ECO:0000256" key="1">
    <source>
        <dbReference type="SAM" id="MobiDB-lite"/>
    </source>
</evidence>
<dbReference type="EMBL" id="CAWUHC010000136">
    <property type="protein sequence ID" value="CAK7235085.1"/>
    <property type="molecule type" value="Genomic_DNA"/>
</dbReference>
<sequence>MRLRLIQLPPLPSYRLAAAVQELVRRQFLHAKESEALLRRRGDAAQAGSASGGSSSPSSPSHDTLLSLLVRPPPPTVIAFTPQPTFTLGRRQETSQLSAGEKDRLTAPLTVFFHQTQESKESKTFTPALISTLRGGLTTYHGPGQAVLWPVLDLKSPLFANNDRPPLTVRAYSRLLETTTSEVLKRRFGLDAYTTGDPGLWVQSPRAAGRNSHEAPPTEERKIAALGVHLRRNISALGVAVNLDTPVTWGPSDLPPRQETSEAMSEATNPWTRFTPCGIEGKGVSCVADEGRLRFGRHNGNGLPASWDLRPEPFAAKWAAAFAAQLGLRDPDIDIADSKTVSQMLADAEELIQSTKNEGEDS</sequence>
<comment type="caution">
    <text evidence="3">The sequence shown here is derived from an EMBL/GenBank/DDBJ whole genome shotgun (WGS) entry which is preliminary data.</text>
</comment>
<proteinExistence type="predicted"/>
<dbReference type="SUPFAM" id="SSF55681">
    <property type="entry name" value="Class II aaRS and biotin synthetases"/>
    <property type="match status" value="1"/>
</dbReference>
<dbReference type="PROSITE" id="PS51733">
    <property type="entry name" value="BPL_LPL_CATALYTIC"/>
    <property type="match status" value="1"/>
</dbReference>
<feature type="domain" description="BPL/LPL catalytic" evidence="2">
    <location>
        <begin position="71"/>
        <end position="295"/>
    </location>
</feature>
<organism evidence="3 4">
    <name type="scientific">Sporothrix bragantina</name>
    <dbReference type="NCBI Taxonomy" id="671064"/>
    <lineage>
        <taxon>Eukaryota</taxon>
        <taxon>Fungi</taxon>
        <taxon>Dikarya</taxon>
        <taxon>Ascomycota</taxon>
        <taxon>Pezizomycotina</taxon>
        <taxon>Sordariomycetes</taxon>
        <taxon>Sordariomycetidae</taxon>
        <taxon>Ophiostomatales</taxon>
        <taxon>Ophiostomataceae</taxon>
        <taxon>Sporothrix</taxon>
    </lineage>
</organism>
<feature type="compositionally biased region" description="Low complexity" evidence="1">
    <location>
        <begin position="47"/>
        <end position="61"/>
    </location>
</feature>
<evidence type="ECO:0000259" key="2">
    <source>
        <dbReference type="PROSITE" id="PS51733"/>
    </source>
</evidence>
<reference evidence="3 4" key="1">
    <citation type="submission" date="2024-01" db="EMBL/GenBank/DDBJ databases">
        <authorList>
            <person name="Allen C."/>
            <person name="Tagirdzhanova G."/>
        </authorList>
    </citation>
    <scope>NUCLEOTIDE SEQUENCE [LARGE SCALE GENOMIC DNA]</scope>
</reference>
<dbReference type="PANTHER" id="PTHR10993:SF7">
    <property type="entry name" value="LIPOYLTRANSFERASE 2, MITOCHONDRIAL-RELATED"/>
    <property type="match status" value="1"/>
</dbReference>
<dbReference type="InterPro" id="IPR004143">
    <property type="entry name" value="BPL_LPL_catalytic"/>
</dbReference>
<gene>
    <name evidence="3" type="ORF">SBRCBS47491_009172</name>
</gene>
<accession>A0ABP0CVU7</accession>
<dbReference type="Pfam" id="PF21948">
    <property type="entry name" value="LplA-B_cat"/>
    <property type="match status" value="1"/>
</dbReference>
<dbReference type="Gene3D" id="3.30.930.10">
    <property type="entry name" value="Bira Bifunctional Protein, Domain 2"/>
    <property type="match status" value="1"/>
</dbReference>
<evidence type="ECO:0000313" key="3">
    <source>
        <dbReference type="EMBL" id="CAK7235085.1"/>
    </source>
</evidence>
<name>A0ABP0CVU7_9PEZI</name>
<feature type="region of interest" description="Disordered" evidence="1">
    <location>
        <begin position="40"/>
        <end position="67"/>
    </location>
</feature>
<dbReference type="InterPro" id="IPR045864">
    <property type="entry name" value="aa-tRNA-synth_II/BPL/LPL"/>
</dbReference>
<dbReference type="PANTHER" id="PTHR10993">
    <property type="entry name" value="OCTANOYLTRANSFERASE"/>
    <property type="match status" value="1"/>
</dbReference>
<dbReference type="Proteomes" id="UP001642406">
    <property type="component" value="Unassembled WGS sequence"/>
</dbReference>
<keyword evidence="4" id="KW-1185">Reference proteome</keyword>
<evidence type="ECO:0000313" key="4">
    <source>
        <dbReference type="Proteomes" id="UP001642406"/>
    </source>
</evidence>
<protein>
    <recommendedName>
        <fullName evidence="2">BPL/LPL catalytic domain-containing protein</fullName>
    </recommendedName>
</protein>